<evidence type="ECO:0000256" key="1">
    <source>
        <dbReference type="SAM" id="MobiDB-lite"/>
    </source>
</evidence>
<sequence length="326" mass="32988">MRFPEVMDIPAGETRTVELVINPRGDGATSAPPTSSSSARSSLGLDSQNSGVSSSVSASAPASSSAVVPPVVPAQPSSGVQAPPNKSLDQLRRARLDTLTPAEKLRRYSNPKSSTAAGPRVKPHVPPLQPYACPLPGEEGYAEAASQLDEAAREVGFPPASSSQQESCLDSSLPVEFQEFADVEDSSLDFDGLGLQQISLVPYAASPTSSSAPATSPVGTPSPQTRVLNLSRGMTPLSVSAELSGVSPVDVVVEPAATSAESDTVTLSAALALPSTAEYPASVRWVPPASSSSAGSVSISGSTVQPTSGPATSGQVPSSAVARLLA</sequence>
<dbReference type="Proteomes" id="UP000429607">
    <property type="component" value="Unassembled WGS sequence"/>
</dbReference>
<feature type="region of interest" description="Disordered" evidence="1">
    <location>
        <begin position="20"/>
        <end position="169"/>
    </location>
</feature>
<evidence type="ECO:0000313" key="2">
    <source>
        <dbReference type="EMBL" id="KAE8962278.1"/>
    </source>
</evidence>
<organism evidence="2 3">
    <name type="scientific">Phytophthora rubi</name>
    <dbReference type="NCBI Taxonomy" id="129364"/>
    <lineage>
        <taxon>Eukaryota</taxon>
        <taxon>Sar</taxon>
        <taxon>Stramenopiles</taxon>
        <taxon>Oomycota</taxon>
        <taxon>Peronosporomycetes</taxon>
        <taxon>Peronosporales</taxon>
        <taxon>Peronosporaceae</taxon>
        <taxon>Phytophthora</taxon>
    </lineage>
</organism>
<proteinExistence type="predicted"/>
<reference evidence="2 3" key="1">
    <citation type="submission" date="2018-09" db="EMBL/GenBank/DDBJ databases">
        <title>Genomic investigation of the strawberry pathogen Phytophthora fragariae indicates pathogenicity is determined by transcriptional variation in three key races.</title>
        <authorList>
            <person name="Adams T.M."/>
            <person name="Armitage A.D."/>
            <person name="Sobczyk M.K."/>
            <person name="Bates H.J."/>
            <person name="Dunwell J.M."/>
            <person name="Nellist C.F."/>
            <person name="Harrison R.J."/>
        </authorList>
    </citation>
    <scope>NUCLEOTIDE SEQUENCE [LARGE SCALE GENOMIC DNA]</scope>
    <source>
        <strain evidence="2 3">SCRP249</strain>
    </source>
</reference>
<comment type="caution">
    <text evidence="2">The sequence shown here is derived from an EMBL/GenBank/DDBJ whole genome shotgun (WGS) entry which is preliminary data.</text>
</comment>
<feature type="compositionally biased region" description="Polar residues" evidence="1">
    <location>
        <begin position="303"/>
        <end position="318"/>
    </location>
</feature>
<dbReference type="EMBL" id="QXFV01006170">
    <property type="protein sequence ID" value="KAE8962278.1"/>
    <property type="molecule type" value="Genomic_DNA"/>
</dbReference>
<feature type="compositionally biased region" description="Low complexity" evidence="1">
    <location>
        <begin position="287"/>
        <end position="302"/>
    </location>
</feature>
<feature type="region of interest" description="Disordered" evidence="1">
    <location>
        <begin position="206"/>
        <end position="228"/>
    </location>
</feature>
<protein>
    <submittedName>
        <fullName evidence="2">Uncharacterized protein</fullName>
    </submittedName>
</protein>
<feature type="region of interest" description="Disordered" evidence="1">
    <location>
        <begin position="287"/>
        <end position="326"/>
    </location>
</feature>
<feature type="non-terminal residue" evidence="2">
    <location>
        <position position="326"/>
    </location>
</feature>
<feature type="compositionally biased region" description="Low complexity" evidence="1">
    <location>
        <begin position="26"/>
        <end position="81"/>
    </location>
</feature>
<dbReference type="AlphaFoldDB" id="A0A6A3GZZ2"/>
<evidence type="ECO:0000313" key="3">
    <source>
        <dbReference type="Proteomes" id="UP000429607"/>
    </source>
</evidence>
<gene>
    <name evidence="2" type="ORF">PR001_g29757</name>
</gene>
<name>A0A6A3GZZ2_9STRA</name>
<feature type="compositionally biased region" description="Low complexity" evidence="1">
    <location>
        <begin position="206"/>
        <end position="223"/>
    </location>
</feature>
<accession>A0A6A3GZZ2</accession>